<dbReference type="SMART" id="SM00282">
    <property type="entry name" value="LamG"/>
    <property type="match status" value="5"/>
</dbReference>
<accession>A0A6G1PM01</accession>
<keyword evidence="9" id="KW-0424">Laminin EGF-like domain</keyword>
<dbReference type="PANTHER" id="PTHR15036">
    <property type="entry name" value="PIKACHURIN-LIKE PROTEIN"/>
    <property type="match status" value="1"/>
</dbReference>
<organism evidence="12 13">
    <name type="scientific">Channa argus</name>
    <name type="common">Northern snakehead</name>
    <name type="synonym">Ophicephalus argus</name>
    <dbReference type="NCBI Taxonomy" id="215402"/>
    <lineage>
        <taxon>Eukaryota</taxon>
        <taxon>Metazoa</taxon>
        <taxon>Chordata</taxon>
        <taxon>Craniata</taxon>
        <taxon>Vertebrata</taxon>
        <taxon>Euteleostomi</taxon>
        <taxon>Actinopterygii</taxon>
        <taxon>Neopterygii</taxon>
        <taxon>Teleostei</taxon>
        <taxon>Neoteleostei</taxon>
        <taxon>Acanthomorphata</taxon>
        <taxon>Anabantaria</taxon>
        <taxon>Anabantiformes</taxon>
        <taxon>Channoidei</taxon>
        <taxon>Channidae</taxon>
        <taxon>Channa</taxon>
    </lineage>
</organism>
<dbReference type="GO" id="GO:0007155">
    <property type="term" value="P:cell adhesion"/>
    <property type="evidence" value="ECO:0007669"/>
    <property type="project" value="InterPro"/>
</dbReference>
<evidence type="ECO:0000256" key="10">
    <source>
        <dbReference type="PROSITE-ProRule" id="PRU00122"/>
    </source>
</evidence>
<keyword evidence="4" id="KW-0732">Signal</keyword>
<reference evidence="12 13" key="1">
    <citation type="submission" date="2019-02" db="EMBL/GenBank/DDBJ databases">
        <title>Opniocepnalus argus genome.</title>
        <authorList>
            <person name="Zhou C."/>
            <person name="Xiao S."/>
        </authorList>
    </citation>
    <scope>NUCLEOTIDE SEQUENCE [LARGE SCALE GENOMIC DNA]</scope>
    <source>
        <strain evidence="12">OARG1902GOOAL</strain>
        <tissue evidence="12">Muscle</tissue>
    </source>
</reference>
<dbReference type="GO" id="GO:0016020">
    <property type="term" value="C:membrane"/>
    <property type="evidence" value="ECO:0007669"/>
    <property type="project" value="UniProtKB-SubCell"/>
</dbReference>
<dbReference type="Pfam" id="PF02210">
    <property type="entry name" value="Laminin_G_2"/>
    <property type="match status" value="4"/>
</dbReference>
<keyword evidence="3" id="KW-0272">Extracellular matrix</keyword>
<dbReference type="PROSITE" id="PS50025">
    <property type="entry name" value="LAM_G_DOMAIN"/>
    <property type="match status" value="4"/>
</dbReference>
<dbReference type="GO" id="GO:0005604">
    <property type="term" value="C:basement membrane"/>
    <property type="evidence" value="ECO:0007669"/>
    <property type="project" value="UniProtKB-SubCell"/>
</dbReference>
<dbReference type="PROSITE" id="PS01248">
    <property type="entry name" value="EGF_LAM_1"/>
    <property type="match status" value="1"/>
</dbReference>
<proteinExistence type="predicted"/>
<keyword evidence="2" id="KW-0964">Secreted</keyword>
<dbReference type="InterPro" id="IPR056863">
    <property type="entry name" value="LMN_ATRN_NET-like_EGF"/>
</dbReference>
<evidence type="ECO:0000256" key="6">
    <source>
        <dbReference type="ARBA" id="ARBA00022869"/>
    </source>
</evidence>
<evidence type="ECO:0000256" key="3">
    <source>
        <dbReference type="ARBA" id="ARBA00022530"/>
    </source>
</evidence>
<evidence type="ECO:0000256" key="8">
    <source>
        <dbReference type="ARBA" id="ARBA00023180"/>
    </source>
</evidence>
<dbReference type="SUPFAM" id="SSF49899">
    <property type="entry name" value="Concanavalin A-like lectins/glucanases"/>
    <property type="match status" value="5"/>
</dbReference>
<dbReference type="InterPro" id="IPR010307">
    <property type="entry name" value="Laminin_dom_II"/>
</dbReference>
<keyword evidence="7" id="KW-1015">Disulfide bond</keyword>
<gene>
    <name evidence="12" type="ORF">EXN66_Car006849</name>
</gene>
<feature type="domain" description="Laminin G" evidence="11">
    <location>
        <begin position="990"/>
        <end position="1158"/>
    </location>
</feature>
<reference evidence="13" key="2">
    <citation type="submission" date="2019-02" db="EMBL/GenBank/DDBJ databases">
        <title>Opniocepnalus argus Var Kimnra genome.</title>
        <authorList>
            <person name="Zhou C."/>
            <person name="Xiao S."/>
        </authorList>
    </citation>
    <scope>NUCLEOTIDE SEQUENCE [LARGE SCALE GENOMIC DNA]</scope>
</reference>
<evidence type="ECO:0000313" key="13">
    <source>
        <dbReference type="Proteomes" id="UP000503349"/>
    </source>
</evidence>
<dbReference type="Gene3D" id="2.60.120.200">
    <property type="match status" value="5"/>
</dbReference>
<evidence type="ECO:0000256" key="2">
    <source>
        <dbReference type="ARBA" id="ARBA00022525"/>
    </source>
</evidence>
<evidence type="ECO:0000256" key="5">
    <source>
        <dbReference type="ARBA" id="ARBA00022737"/>
    </source>
</evidence>
<evidence type="ECO:0000256" key="4">
    <source>
        <dbReference type="ARBA" id="ARBA00022729"/>
    </source>
</evidence>
<evidence type="ECO:0000313" key="12">
    <source>
        <dbReference type="EMBL" id="KAF3691174.1"/>
    </source>
</evidence>
<dbReference type="InterPro" id="IPR050372">
    <property type="entry name" value="Neurexin-related_CASP"/>
</dbReference>
<keyword evidence="13" id="KW-1185">Reference proteome</keyword>
<feature type="domain" description="Laminin G" evidence="11">
    <location>
        <begin position="799"/>
        <end position="949"/>
    </location>
</feature>
<dbReference type="Pfam" id="PF00053">
    <property type="entry name" value="EGF_laminin"/>
    <property type="match status" value="1"/>
</dbReference>
<keyword evidence="8" id="KW-0325">Glycoprotein</keyword>
<dbReference type="SUPFAM" id="SSF57196">
    <property type="entry name" value="EGF/Laminin"/>
    <property type="match status" value="2"/>
</dbReference>
<feature type="domain" description="Laminin G" evidence="11">
    <location>
        <begin position="1163"/>
        <end position="1333"/>
    </location>
</feature>
<keyword evidence="5" id="KW-0677">Repeat</keyword>
<evidence type="ECO:0000256" key="1">
    <source>
        <dbReference type="ARBA" id="ARBA00004302"/>
    </source>
</evidence>
<dbReference type="GO" id="GO:0005576">
    <property type="term" value="C:extracellular region"/>
    <property type="evidence" value="ECO:0007669"/>
    <property type="project" value="UniProtKB-ARBA"/>
</dbReference>
<comment type="subcellular location">
    <subcellularLocation>
        <location evidence="1">Secreted</location>
        <location evidence="1">Extracellular space</location>
        <location evidence="1">Extracellular matrix</location>
        <location evidence="1">Basement membrane</location>
    </subcellularLocation>
</comment>
<dbReference type="Proteomes" id="UP000503349">
    <property type="component" value="Chromosome 6"/>
</dbReference>
<dbReference type="Pfam" id="PF06009">
    <property type="entry name" value="Laminin_II"/>
    <property type="match status" value="1"/>
</dbReference>
<name>A0A6G1PM01_CHAAH</name>
<dbReference type="InterPro" id="IPR001791">
    <property type="entry name" value="Laminin_G"/>
</dbReference>
<comment type="caution">
    <text evidence="10">Lacks conserved residue(s) required for the propagation of feature annotation.</text>
</comment>
<protein>
    <submittedName>
        <fullName evidence="12">Laminin subunit alpha-3</fullName>
    </submittedName>
</protein>
<dbReference type="Gene3D" id="2.10.25.10">
    <property type="entry name" value="Laminin"/>
    <property type="match status" value="2"/>
</dbReference>
<dbReference type="Pfam" id="PF24973">
    <property type="entry name" value="EGF_LMN_ATRN"/>
    <property type="match status" value="1"/>
</dbReference>
<dbReference type="InterPro" id="IPR002049">
    <property type="entry name" value="LE_dom"/>
</dbReference>
<dbReference type="SMART" id="SM00180">
    <property type="entry name" value="EGF_Lam"/>
    <property type="match status" value="2"/>
</dbReference>
<dbReference type="EMBL" id="CM015717">
    <property type="protein sequence ID" value="KAF3691174.1"/>
    <property type="molecule type" value="Genomic_DNA"/>
</dbReference>
<dbReference type="InterPro" id="IPR013320">
    <property type="entry name" value="ConA-like_dom_sf"/>
</dbReference>
<keyword evidence="6" id="KW-0084">Basement membrane</keyword>
<evidence type="ECO:0000256" key="9">
    <source>
        <dbReference type="ARBA" id="ARBA00023292"/>
    </source>
</evidence>
<feature type="domain" description="Laminin G" evidence="11">
    <location>
        <begin position="628"/>
        <end position="788"/>
    </location>
</feature>
<evidence type="ECO:0000256" key="7">
    <source>
        <dbReference type="ARBA" id="ARBA00023157"/>
    </source>
</evidence>
<dbReference type="PANTHER" id="PTHR15036:SF49">
    <property type="entry name" value="AXOTACTIN"/>
    <property type="match status" value="1"/>
</dbReference>
<dbReference type="CDD" id="cd00055">
    <property type="entry name" value="EGF_Lam"/>
    <property type="match status" value="2"/>
</dbReference>
<dbReference type="CDD" id="cd00110">
    <property type="entry name" value="LamG"/>
    <property type="match status" value="4"/>
</dbReference>
<evidence type="ECO:0000259" key="11">
    <source>
        <dbReference type="PROSITE" id="PS50025"/>
    </source>
</evidence>
<sequence length="1335" mass="148862">MVTKQDVHVKFDLNDPQNCQFNTTGDHCERCKEGYYGNAANRTCHVCPCPFTWNNFALACLDVGLGEVECLCKRGYSGVRCERCTHGYYGNPMIPGGSCKACNCKTGALNVCDSLTGVLDLIKNQTTVIQETNQASDSLRVSDSSLNEVAKLLSVSEDIVNRTKGLNLKSHDTLHQLKDFENLAAQVDGAKQELFKKLNKLIQIMAKVDMVTKAEEHANEPNRVATELQQLLPHSSSAIDLLSVMTIGAHNSLINALEKAEIAANKSIVAADEALKDVEEGCLVHRTKVLRDNLMQLQTEANDADFLILAAKTAASGSNSTISAITERLRNISQEVERLSLTNVNTDDLLIDAEQTLNNLIESLPVLKSKLIKAEGLSRKVPLSANVTESIRRIKDVIEETRHFVNRLSIPTSFNGKSHVELLPPKNLEDIKAFTAVDLLLNRHQNHPSKAERTRRGRQTKHRDANLFVFYLGNKDTSGDYIGMAIRNNMLICVYKLGGVIHEVENGQITTTTNVNSSDFDRVVFHRVYQDAEVNVTQSFTSQKPVTLTYRNLPNTMAGVLDLHADSVVFYVGGYPDDFTPPAELRYPRYRGAIKLSYINDNPVCLFNYKEAANMDTRQPYIRIPHSEVSNYYDGTGYLMAIVKEPEKKKRRLFKFHTNSRETNALLFYIGNEESFFCVFVERGFLVLEGQHAGQELRAQSAEKISLFDKVFSIRVANQFIVQYGGEQVFTANTQPTNYTSYFIGGLPAELRRRHNMTVPSLRGCVAHLTADGESVEYNRTIGVSHGCPASLLGVRTATLFSALSDDSLFAWDELPVRVSLGFKTMDRHSAILRSSSQGSTPVYDLQLSLADGYVVLNSDNYTLKSDKRYNDGSWHYVSAERRPAGLKLCVDNVILGQTLRVIPVDKNSQGEKFKGCIANLYARRPEQSIIPTDLSLLLETGNIVPSLCSPHLPPHTELLPVPVLIKPQRHKPTQAPAASQCRGGRAHSHEHHLYEEHSWLSYTLPQEDLNYRPHFSFDLKTKSSKGLIFHIAGRGRVPLLALYIANGKIKMSLGENRIIQFKQRSNDDNWHRVEYSVEKSTFHLLVDGIRVTDGQLPNDEGSSLDLHNPVYLGSDIHSKTTKGHDIPMNSVIGCIRNFKMNEVPVEEPDRRHKTLPCFEWRTGVGTFFGGGHLVLDNYFTVGSNFVLAFELRPQHLTGLLFHVQSDKTSLDVFLMENMVGVEVNDGNGPISVSVTPHQSLCDSRFHAVTVSKQGKVIKLVVDSMSEQKARLSESISESTTLHSVFIGGTTVYKRVPVSFPFVGCLRKVKINGRPVALETESRVVEPVSINRCPT</sequence>